<dbReference type="RefSeq" id="WP_149680771.1">
    <property type="nucleotide sequence ID" value="NZ_FNBI01000001.1"/>
</dbReference>
<evidence type="ECO:0000313" key="6">
    <source>
        <dbReference type="EMBL" id="SDE67367.1"/>
    </source>
</evidence>
<dbReference type="OrthoDB" id="9813147at2"/>
<evidence type="ECO:0000313" key="8">
    <source>
        <dbReference type="Proteomes" id="UP000436801"/>
    </source>
</evidence>
<reference evidence="6 7" key="1">
    <citation type="submission" date="2016-10" db="EMBL/GenBank/DDBJ databases">
        <authorList>
            <person name="Varghese N."/>
            <person name="Submissions S."/>
        </authorList>
    </citation>
    <scope>NUCLEOTIDE SEQUENCE [LARGE SCALE GENOMIC DNA]</scope>
    <source>
        <strain evidence="6 7">S7-754</strain>
    </source>
</reference>
<keyword evidence="2" id="KW-0547">Nucleotide-binding</keyword>
<dbReference type="PANTHER" id="PTHR32039:SF7">
    <property type="entry name" value="COMPETENCE PROTEIN COMM"/>
    <property type="match status" value="1"/>
</dbReference>
<evidence type="ECO:0000313" key="5">
    <source>
        <dbReference type="EMBL" id="MWC45146.1"/>
    </source>
</evidence>
<dbReference type="AlphaFoldDB" id="A0A1G7EUV4"/>
<evidence type="ECO:0000256" key="1">
    <source>
        <dbReference type="ARBA" id="ARBA00006354"/>
    </source>
</evidence>
<dbReference type="SUPFAM" id="SSF52540">
    <property type="entry name" value="P-loop containing nucleoside triphosphate hydrolases"/>
    <property type="match status" value="1"/>
</dbReference>
<gene>
    <name evidence="5" type="ORF">GQR91_16130</name>
    <name evidence="6" type="ORF">SAMN05216557_101107</name>
</gene>
<dbReference type="Pfam" id="PF13541">
    <property type="entry name" value="ChlI"/>
    <property type="match status" value="1"/>
</dbReference>
<dbReference type="Pfam" id="PF01078">
    <property type="entry name" value="Mg_chelatase"/>
    <property type="match status" value="1"/>
</dbReference>
<dbReference type="EMBL" id="FNBI01000001">
    <property type="protein sequence ID" value="SDE67367.1"/>
    <property type="molecule type" value="Genomic_DNA"/>
</dbReference>
<dbReference type="PANTHER" id="PTHR32039">
    <property type="entry name" value="MAGNESIUM-CHELATASE SUBUNIT CHLI"/>
    <property type="match status" value="1"/>
</dbReference>
<dbReference type="SMART" id="SM00382">
    <property type="entry name" value="AAA"/>
    <property type="match status" value="1"/>
</dbReference>
<dbReference type="InterPro" id="IPR025158">
    <property type="entry name" value="Mg_chelat-rel_C"/>
</dbReference>
<keyword evidence="3" id="KW-0067">ATP-binding</keyword>
<name>A0A1G7EUV4_9SPHN</name>
<dbReference type="GO" id="GO:0005524">
    <property type="term" value="F:ATP binding"/>
    <property type="evidence" value="ECO:0007669"/>
    <property type="project" value="UniProtKB-KW"/>
</dbReference>
<organism evidence="6 7">
    <name type="scientific">Sphingomonas carotinifaciens</name>
    <dbReference type="NCBI Taxonomy" id="1166323"/>
    <lineage>
        <taxon>Bacteria</taxon>
        <taxon>Pseudomonadati</taxon>
        <taxon>Pseudomonadota</taxon>
        <taxon>Alphaproteobacteria</taxon>
        <taxon>Sphingomonadales</taxon>
        <taxon>Sphingomonadaceae</taxon>
        <taxon>Sphingomonas</taxon>
    </lineage>
</organism>
<dbReference type="InterPro" id="IPR000523">
    <property type="entry name" value="Mg_chelatse_chII-like_cat_dom"/>
</dbReference>
<dbReference type="Gene3D" id="3.40.50.300">
    <property type="entry name" value="P-loop containing nucleotide triphosphate hydrolases"/>
    <property type="match status" value="1"/>
</dbReference>
<reference evidence="5 8" key="2">
    <citation type="submission" date="2019-12" db="EMBL/GenBank/DDBJ databases">
        <authorList>
            <person name="Zheng J."/>
        </authorList>
    </citation>
    <scope>NUCLEOTIDE SEQUENCE [LARGE SCALE GENOMIC DNA]</scope>
    <source>
        <strain evidence="5 8">DSM 27347</strain>
    </source>
</reference>
<dbReference type="InterPro" id="IPR045006">
    <property type="entry name" value="CHLI-like"/>
</dbReference>
<dbReference type="InterPro" id="IPR027417">
    <property type="entry name" value="P-loop_NTPase"/>
</dbReference>
<dbReference type="SUPFAM" id="SSF54211">
    <property type="entry name" value="Ribosomal protein S5 domain 2-like"/>
    <property type="match status" value="1"/>
</dbReference>
<comment type="similarity">
    <text evidence="1">Belongs to the Mg-chelatase subunits D/I family. ComM subfamily.</text>
</comment>
<dbReference type="NCBIfam" id="TIGR00368">
    <property type="entry name" value="YifB family Mg chelatase-like AAA ATPase"/>
    <property type="match status" value="1"/>
</dbReference>
<dbReference type="PROSITE" id="PS50051">
    <property type="entry name" value="MCM_2"/>
    <property type="match status" value="1"/>
</dbReference>
<proteinExistence type="inferred from homology"/>
<keyword evidence="7" id="KW-1185">Reference proteome</keyword>
<dbReference type="GO" id="GO:0003677">
    <property type="term" value="F:DNA binding"/>
    <property type="evidence" value="ECO:0007669"/>
    <property type="project" value="InterPro"/>
</dbReference>
<feature type="domain" description="MCM C-terminal AAA(+) ATPase" evidence="4">
    <location>
        <begin position="282"/>
        <end position="345"/>
    </location>
</feature>
<dbReference type="InterPro" id="IPR004482">
    <property type="entry name" value="Mg_chelat-rel"/>
</dbReference>
<dbReference type="Proteomes" id="UP000323502">
    <property type="component" value="Unassembled WGS sequence"/>
</dbReference>
<sequence>MATIVSTVAYLGLEARAVEVQVQLIPGLPAFNLVGLADKAVGESRERVRGAIAAMGLALPPKRIAVNLSPADLPKEGSHFDLPIALALLGAMGVIDAETLAEHVVVGELGLDGRIAPSPGVLLAALHAAAEDKALICPAAQGPEAAWAGSVAVVAAPDLLSLINHLKGHQLLSAPVPGAVDDAASGPDLAQVKGQETAKRALEIAAAGGHNLLMCGPPGSGKSLMAACLPGILPPLDAAEALEVSMVQSVAGTLAGGRLTRVRPFRHPHHSASMAALTGGGLKVKPGEVSLAHLGVLFLDELPEFQRAVLDSLRQPLETGSVSVARANAHVTFPARVQLIAAMNPCRCGHLGDAALACARAPRCAADYQAKVSGPLLDRIDIHIDVQPVSAVDLMLPPPAEGSAEVAARVAAARAVQAARYGGHGVRTNAEADGALLDRVATPDGAGRALLAQAAEAMRLTARGFTRILRVARTIADLDSSETVRRLHVAEALSYRRRPPVN</sequence>
<evidence type="ECO:0000313" key="7">
    <source>
        <dbReference type="Proteomes" id="UP000323502"/>
    </source>
</evidence>
<evidence type="ECO:0000256" key="2">
    <source>
        <dbReference type="ARBA" id="ARBA00022741"/>
    </source>
</evidence>
<dbReference type="InterPro" id="IPR014721">
    <property type="entry name" value="Ribsml_uS5_D2-typ_fold_subgr"/>
</dbReference>
<dbReference type="EMBL" id="WSUT01000005">
    <property type="protein sequence ID" value="MWC45146.1"/>
    <property type="molecule type" value="Genomic_DNA"/>
</dbReference>
<protein>
    <submittedName>
        <fullName evidence="6">Magnesium chelatase family protein</fullName>
    </submittedName>
    <submittedName>
        <fullName evidence="5">YifB family Mg chelatase-like AAA ATPase</fullName>
    </submittedName>
</protein>
<accession>A0A1G7EUV4</accession>
<dbReference type="Gene3D" id="3.30.230.10">
    <property type="match status" value="1"/>
</dbReference>
<dbReference type="Pfam" id="PF13335">
    <property type="entry name" value="Mg_chelatase_C"/>
    <property type="match status" value="1"/>
</dbReference>
<evidence type="ECO:0000256" key="3">
    <source>
        <dbReference type="ARBA" id="ARBA00022840"/>
    </source>
</evidence>
<dbReference type="InterPro" id="IPR001208">
    <property type="entry name" value="MCM_dom"/>
</dbReference>
<dbReference type="InterPro" id="IPR003593">
    <property type="entry name" value="AAA+_ATPase"/>
</dbReference>
<dbReference type="InterPro" id="IPR020568">
    <property type="entry name" value="Ribosomal_Su5_D2-typ_SF"/>
</dbReference>
<dbReference type="Proteomes" id="UP000436801">
    <property type="component" value="Unassembled WGS sequence"/>
</dbReference>
<evidence type="ECO:0000259" key="4">
    <source>
        <dbReference type="PROSITE" id="PS50051"/>
    </source>
</evidence>